<proteinExistence type="predicted"/>
<sequence>MTYPIQLKNIGTVNLNGAEISDFDPKSNRLFVTGELNDQPILQIVDVSNPNNPTAVDPINLSSFGGGIQSVAVRPGTGTENSIVAVAISANDITDPGKVVFFDAATLTQLAEVTVGALPDMITFTPDGSKLLVANEGEPNEDYTIDPEGSVSIIDVSGEIASLNNSNVTTADFTAFNDQLDELRADGVRIFGPNASVAQDLEPEYIAVSPDNQTAFITLQENNAVAVLDIANGTITDVLPLGFKNHSLAGNGLDASDRDDTINIQNWPIFGMYQPDGIESFQVDGNTYYITANEGDARIRPTDDNILPAPNDGEGDIFNEESRIRDLILDPTAFPNAEELQANENLGRLTVTNTLGDTDGDGDFDQLYAYGARSFTIWDEEGQFVYDSGDQIGQITSLLTPDLFNANDGSTDEFDARSDNKGAEPESVEIGIIDGVTYGFIGLERAGGGVLVYDLSNPTAPEFIQYIRTEGDVSPEGLKFIAAADSPNSKPLLAVANEFSETVSLYEINPRPKLTTYQFDNLPSLGVSATGQEFSLGGFSGLYFTGVAANGNLTFVTHPDRGPNGDNSDAGRPFPLPDFQPEIVKFELNQNSGEITITDRIELFRADGTTPLTGLPNLQPGDPGTGYTDEFGIDALGNAVANDPFGADLEGIVVAPNGDYWMVDEYRPAIYHFNDDGVLINRFIPIGTATADGQAAGTFGTEVLPEVYAQRRGNRGFEAVALEGNKLYAFIQSAIDNPDNSGDTTSRNSRNLRIVELDVVSGQVTGEYLYLLDDITGSGSARTDKIGDAVSLGNGKFAVIERDDRSDITSNKLIYEIDLAAATNIHNSVNFNVTVNKTIEQLTEAELAAAGINPVSKTLLVNAAEIGYTGVEKLEGLALVAPNTLAILNDNDFNIIGSDNNADGSVTINFSETPIPEQLGIIELPYNIAAINEPPELVFGTPNADTLIAGVSVNGVVKFDGIQDTVFTGAGNDEVDVLFGGSLAGDNRVFTGSGEDMIDVGNGDRSFGGSGNDEIDATDAMGYRISGGTGNDTLYLGTEGRALGGEGDDIFYVQEGGNNIIAGGAGMDQFWIVNGDLPMEANTIVDFEMGTDVLGIGGQGDNFDFNGLSFSGNTIAIGGQIIAILNNVDTSNLTAADFAFI</sequence>
<dbReference type="Pfam" id="PF13449">
    <property type="entry name" value="Phytase-like"/>
    <property type="match status" value="1"/>
</dbReference>
<evidence type="ECO:0000259" key="1">
    <source>
        <dbReference type="Pfam" id="PF13449"/>
    </source>
</evidence>
<dbReference type="RefSeq" id="WP_353932957.1">
    <property type="nucleotide sequence ID" value="NZ_CP150886.1"/>
</dbReference>
<dbReference type="PANTHER" id="PTHR46928">
    <property type="entry name" value="MESENCHYME-SPECIFIC CELL SURFACE GLYCOPROTEIN"/>
    <property type="match status" value="1"/>
</dbReference>
<dbReference type="InterPro" id="IPR011049">
    <property type="entry name" value="Serralysin-like_metalloprot_C"/>
</dbReference>
<accession>A0ABZ2UXB3</accession>
<evidence type="ECO:0000313" key="3">
    <source>
        <dbReference type="EMBL" id="WZB90062.1"/>
    </source>
</evidence>
<dbReference type="Proteomes" id="UP001483337">
    <property type="component" value="Chromosome"/>
</dbReference>
<keyword evidence="4" id="KW-1185">Reference proteome</keyword>
<dbReference type="InterPro" id="IPR052956">
    <property type="entry name" value="Mesenchyme-surface_protein"/>
</dbReference>
<dbReference type="EMBL" id="CP150886">
    <property type="protein sequence ID" value="WZB90062.1"/>
    <property type="molecule type" value="Genomic_DNA"/>
</dbReference>
<dbReference type="PRINTS" id="PR00313">
    <property type="entry name" value="CABNDNGRPT"/>
</dbReference>
<dbReference type="Pfam" id="PF22494">
    <property type="entry name" value="choice_anch_I"/>
    <property type="match status" value="1"/>
</dbReference>
<dbReference type="InterPro" id="IPR011044">
    <property type="entry name" value="Quino_amine_DH_bsu"/>
</dbReference>
<dbReference type="InterPro" id="IPR015943">
    <property type="entry name" value="WD40/YVTN_repeat-like_dom_sf"/>
</dbReference>
<feature type="domain" description="Choice-of-anchor I" evidence="2">
    <location>
        <begin position="17"/>
        <end position="508"/>
    </location>
</feature>
<reference evidence="3 4" key="1">
    <citation type="submission" date="2024-04" db="EMBL/GenBank/DDBJ databases">
        <title>Okeanomitos corallinicola gen. &amp; sp. nov. (Nostocales, Cyanobacteria), a new toxic marine heterocyst-forming cyanobacterium from a coral reef.</title>
        <authorList>
            <person name="Li H."/>
            <person name="Li R."/>
            <person name="Kang J."/>
            <person name="Hii K.S."/>
            <person name="Mohamed H.F."/>
            <person name="Xu X."/>
            <person name="Luo Z."/>
        </authorList>
    </citation>
    <scope>NUCLEOTIDE SEQUENCE [LARGE SCALE GENOMIC DNA]</scope>
    <source>
        <strain evidence="3 4">TIOX110</strain>
    </source>
</reference>
<dbReference type="SUPFAM" id="SSF50969">
    <property type="entry name" value="YVTN repeat-like/Quinoprotein amine dehydrogenase"/>
    <property type="match status" value="1"/>
</dbReference>
<dbReference type="InterPro" id="IPR027372">
    <property type="entry name" value="Phytase-like_dom"/>
</dbReference>
<name>A0ABZ2UXB3_9CYAN</name>
<dbReference type="Gene3D" id="2.130.10.10">
    <property type="entry name" value="YVTN repeat-like/Quinoprotein amine dehydrogenase"/>
    <property type="match status" value="2"/>
</dbReference>
<dbReference type="Gene3D" id="2.160.20.160">
    <property type="match status" value="1"/>
</dbReference>
<dbReference type="SUPFAM" id="SSF51120">
    <property type="entry name" value="beta-Roll"/>
    <property type="match status" value="1"/>
</dbReference>
<protein>
    <submittedName>
        <fullName evidence="3">Choice-of-anchor I family protein</fullName>
    </submittedName>
</protein>
<feature type="domain" description="Phytase-like" evidence="1">
    <location>
        <begin position="536"/>
        <end position="893"/>
    </location>
</feature>
<evidence type="ECO:0000259" key="2">
    <source>
        <dbReference type="Pfam" id="PF22494"/>
    </source>
</evidence>
<dbReference type="PANTHER" id="PTHR46928:SF1">
    <property type="entry name" value="MESENCHYME-SPECIFIC CELL SURFACE GLYCOPROTEIN"/>
    <property type="match status" value="1"/>
</dbReference>
<organism evidence="3 4">
    <name type="scientific">Okeanomitos corallinicola TIOX110</name>
    <dbReference type="NCBI Taxonomy" id="3133117"/>
    <lineage>
        <taxon>Bacteria</taxon>
        <taxon>Bacillati</taxon>
        <taxon>Cyanobacteriota</taxon>
        <taxon>Cyanophyceae</taxon>
        <taxon>Nostocales</taxon>
        <taxon>Aphanizomenonaceae</taxon>
        <taxon>Okeanomitos</taxon>
    </lineage>
</organism>
<dbReference type="InterPro" id="IPR055188">
    <property type="entry name" value="Choice_anch_I"/>
</dbReference>
<gene>
    <name evidence="3" type="ORF">WJM97_10395</name>
</gene>
<dbReference type="NCBIfam" id="NF038117">
    <property type="entry name" value="choice_anch_I"/>
    <property type="match status" value="1"/>
</dbReference>
<evidence type="ECO:0000313" key="4">
    <source>
        <dbReference type="Proteomes" id="UP001483337"/>
    </source>
</evidence>